<dbReference type="GO" id="GO:0004074">
    <property type="term" value="F:biliverdin reductase [NAD(P)H] activity"/>
    <property type="evidence" value="ECO:0007669"/>
    <property type="project" value="TreeGrafter"/>
</dbReference>
<dbReference type="EMBL" id="HBDZ01011708">
    <property type="protein sequence ID" value="CAD8245066.1"/>
    <property type="molecule type" value="Transcribed_RNA"/>
</dbReference>
<dbReference type="InterPro" id="IPR051606">
    <property type="entry name" value="Polyketide_Oxido-like"/>
</dbReference>
<sequence>MGPSSDPLRSVAVYGATGRTGKEVVKWAIQRGLRVNAACVRDPVKGKNLLGTHENLTILKGDLANAEDVAAGLVLGGGEGEEEGVVVDAVLCHTGGPMNAKAYQPKDMMLAFVKKLTAAMRAKGVERVLFQAGAFSPPPGEQLSGMTSCMATVLVPVFGIGPMVKDNTSVIEYLSSECSDLQWIVTRPGRLYHSDKAPTDKPMCAGKPGTSLPFADLARFSLDAASEGKYLKQCVCPAYGEE</sequence>
<gene>
    <name evidence="2" type="ORF">PCOL08062_LOCUS8958</name>
</gene>
<reference evidence="2" key="1">
    <citation type="submission" date="2021-01" db="EMBL/GenBank/DDBJ databases">
        <authorList>
            <person name="Corre E."/>
            <person name="Pelletier E."/>
            <person name="Niang G."/>
            <person name="Scheremetjew M."/>
            <person name="Finn R."/>
            <person name="Kale V."/>
            <person name="Holt S."/>
            <person name="Cochrane G."/>
            <person name="Meng A."/>
            <person name="Brown T."/>
            <person name="Cohen L."/>
        </authorList>
    </citation>
    <scope>NUCLEOTIDE SEQUENCE</scope>
    <source>
        <strain evidence="2">CCMP1413</strain>
    </source>
</reference>
<name>A0A7R9TUB5_9VIRI</name>
<dbReference type="AlphaFoldDB" id="A0A7R9TUB5"/>
<proteinExistence type="predicted"/>
<dbReference type="Pfam" id="PF13460">
    <property type="entry name" value="NAD_binding_10"/>
    <property type="match status" value="1"/>
</dbReference>
<feature type="domain" description="NAD(P)-binding" evidence="1">
    <location>
        <begin position="15"/>
        <end position="225"/>
    </location>
</feature>
<dbReference type="InterPro" id="IPR016040">
    <property type="entry name" value="NAD(P)-bd_dom"/>
</dbReference>
<dbReference type="GO" id="GO:0042602">
    <property type="term" value="F:riboflavin reductase (NADPH) activity"/>
    <property type="evidence" value="ECO:0007669"/>
    <property type="project" value="TreeGrafter"/>
</dbReference>
<organism evidence="2">
    <name type="scientific">Prasinoderma coloniale</name>
    <dbReference type="NCBI Taxonomy" id="156133"/>
    <lineage>
        <taxon>Eukaryota</taxon>
        <taxon>Viridiplantae</taxon>
        <taxon>Prasinodermophyta</taxon>
        <taxon>Prasinodermophyceae</taxon>
        <taxon>Prasinodermales</taxon>
        <taxon>Prasinodermaceae</taxon>
        <taxon>Prasinoderma</taxon>
    </lineage>
</organism>
<dbReference type="PANTHER" id="PTHR43355">
    <property type="entry name" value="FLAVIN REDUCTASE (NADPH)"/>
    <property type="match status" value="1"/>
</dbReference>
<protein>
    <recommendedName>
        <fullName evidence="1">NAD(P)-binding domain-containing protein</fullName>
    </recommendedName>
</protein>
<evidence type="ECO:0000313" key="2">
    <source>
        <dbReference type="EMBL" id="CAD8245066.1"/>
    </source>
</evidence>
<dbReference type="Gene3D" id="3.40.50.720">
    <property type="entry name" value="NAD(P)-binding Rossmann-like Domain"/>
    <property type="match status" value="1"/>
</dbReference>
<dbReference type="InterPro" id="IPR036291">
    <property type="entry name" value="NAD(P)-bd_dom_sf"/>
</dbReference>
<dbReference type="PANTHER" id="PTHR43355:SF2">
    <property type="entry name" value="FLAVIN REDUCTASE (NADPH)"/>
    <property type="match status" value="1"/>
</dbReference>
<evidence type="ECO:0000259" key="1">
    <source>
        <dbReference type="Pfam" id="PF13460"/>
    </source>
</evidence>
<accession>A0A7R9TUB5</accession>
<dbReference type="SUPFAM" id="SSF51735">
    <property type="entry name" value="NAD(P)-binding Rossmann-fold domains"/>
    <property type="match status" value="1"/>
</dbReference>